<name>A0ABQ8TPE3_PERAM</name>
<feature type="region of interest" description="Disordered" evidence="1">
    <location>
        <begin position="1"/>
        <end position="21"/>
    </location>
</feature>
<comment type="caution">
    <text evidence="2">The sequence shown here is derived from an EMBL/GenBank/DDBJ whole genome shotgun (WGS) entry which is preliminary data.</text>
</comment>
<organism evidence="2 3">
    <name type="scientific">Periplaneta americana</name>
    <name type="common">American cockroach</name>
    <name type="synonym">Blatta americana</name>
    <dbReference type="NCBI Taxonomy" id="6978"/>
    <lineage>
        <taxon>Eukaryota</taxon>
        <taxon>Metazoa</taxon>
        <taxon>Ecdysozoa</taxon>
        <taxon>Arthropoda</taxon>
        <taxon>Hexapoda</taxon>
        <taxon>Insecta</taxon>
        <taxon>Pterygota</taxon>
        <taxon>Neoptera</taxon>
        <taxon>Polyneoptera</taxon>
        <taxon>Dictyoptera</taxon>
        <taxon>Blattodea</taxon>
        <taxon>Blattoidea</taxon>
        <taxon>Blattidae</taxon>
        <taxon>Blattinae</taxon>
        <taxon>Periplaneta</taxon>
    </lineage>
</organism>
<accession>A0ABQ8TPE3</accession>
<sequence>MAGLCEGGNEPPGSLKASKMDETRIPKMVYEWKLERRWRRRRHQQTSWKENIQHSMRNIGITEDGAQDKDR</sequence>
<gene>
    <name evidence="2" type="ORF">ANN_10455</name>
</gene>
<protein>
    <submittedName>
        <fullName evidence="2">Uncharacterized protein</fullName>
    </submittedName>
</protein>
<evidence type="ECO:0000256" key="1">
    <source>
        <dbReference type="SAM" id="MobiDB-lite"/>
    </source>
</evidence>
<evidence type="ECO:0000313" key="2">
    <source>
        <dbReference type="EMBL" id="KAJ4448439.1"/>
    </source>
</evidence>
<dbReference type="EMBL" id="JAJSOF020000005">
    <property type="protein sequence ID" value="KAJ4448439.1"/>
    <property type="molecule type" value="Genomic_DNA"/>
</dbReference>
<proteinExistence type="predicted"/>
<dbReference type="Proteomes" id="UP001148838">
    <property type="component" value="Unassembled WGS sequence"/>
</dbReference>
<keyword evidence="3" id="KW-1185">Reference proteome</keyword>
<feature type="region of interest" description="Disordered" evidence="1">
    <location>
        <begin position="50"/>
        <end position="71"/>
    </location>
</feature>
<evidence type="ECO:0000313" key="3">
    <source>
        <dbReference type="Proteomes" id="UP001148838"/>
    </source>
</evidence>
<reference evidence="2 3" key="1">
    <citation type="journal article" date="2022" name="Allergy">
        <title>Genome assembly and annotation of Periplaneta americana reveal a comprehensive cockroach allergen profile.</title>
        <authorList>
            <person name="Wang L."/>
            <person name="Xiong Q."/>
            <person name="Saelim N."/>
            <person name="Wang L."/>
            <person name="Nong W."/>
            <person name="Wan A.T."/>
            <person name="Shi M."/>
            <person name="Liu X."/>
            <person name="Cao Q."/>
            <person name="Hui J.H.L."/>
            <person name="Sookrung N."/>
            <person name="Leung T.F."/>
            <person name="Tungtrongchitr A."/>
            <person name="Tsui S.K.W."/>
        </authorList>
    </citation>
    <scope>NUCLEOTIDE SEQUENCE [LARGE SCALE GENOMIC DNA]</scope>
    <source>
        <strain evidence="2">PWHHKU_190912</strain>
    </source>
</reference>